<keyword evidence="8 21" id="KW-0812">Transmembrane</keyword>
<comment type="catalytic activity">
    <reaction evidence="15">
        <text>a beta-D-galactoside + CMP-N-acetyl-beta-neuraminate = an N-acetyl-alpha-neuraminyl-(2-&gt;6)-beta-D-galactosyl derivative + CMP + H(+)</text>
        <dbReference type="Rhea" id="RHEA:52104"/>
        <dbReference type="ChEBI" id="CHEBI:15378"/>
        <dbReference type="ChEBI" id="CHEBI:28034"/>
        <dbReference type="ChEBI" id="CHEBI:57812"/>
        <dbReference type="ChEBI" id="CHEBI:60377"/>
        <dbReference type="ChEBI" id="CHEBI:136398"/>
        <dbReference type="EC" id="2.4.3.1"/>
    </reaction>
</comment>
<evidence type="ECO:0000256" key="18">
    <source>
        <dbReference type="ARBA" id="ARBA00076526"/>
    </source>
</evidence>
<keyword evidence="14" id="KW-0325">Glycoprotein</keyword>
<dbReference type="PANTHER" id="PTHR46059">
    <property type="entry name" value="BETA-GALACTOSIDE ALPHA-2,6-SIALYLTRANSFERASE"/>
    <property type="match status" value="1"/>
</dbReference>
<dbReference type="Ensembl" id="ENSEEET00000065419.1">
    <property type="protein sequence ID" value="ENSEEEP00000060580.1"/>
    <property type="gene ID" value="ENSEEEG00000026211.1"/>
</dbReference>
<dbReference type="PROSITE" id="PS51257">
    <property type="entry name" value="PROKAR_LIPOPROTEIN"/>
    <property type="match status" value="1"/>
</dbReference>
<evidence type="ECO:0000256" key="6">
    <source>
        <dbReference type="ARBA" id="ARBA00022676"/>
    </source>
</evidence>
<evidence type="ECO:0000256" key="12">
    <source>
        <dbReference type="ARBA" id="ARBA00023136"/>
    </source>
</evidence>
<dbReference type="GO" id="GO:0005576">
    <property type="term" value="C:extracellular region"/>
    <property type="evidence" value="ECO:0007669"/>
    <property type="project" value="UniProtKB-SubCell"/>
</dbReference>
<dbReference type="Proteomes" id="UP000314983">
    <property type="component" value="Chromosome 5"/>
</dbReference>
<comment type="similarity">
    <text evidence="4">Belongs to the glycosyltransferase 29 family.</text>
</comment>
<accession>A0AAY5EUZ8</accession>
<keyword evidence="13" id="KW-1015">Disulfide bond</keyword>
<keyword evidence="5" id="KW-0964">Secreted</keyword>
<evidence type="ECO:0000256" key="8">
    <source>
        <dbReference type="ARBA" id="ARBA00022692"/>
    </source>
</evidence>
<evidence type="ECO:0000256" key="4">
    <source>
        <dbReference type="ARBA" id="ARBA00006003"/>
    </source>
</evidence>
<evidence type="ECO:0000256" key="3">
    <source>
        <dbReference type="ARBA" id="ARBA00004922"/>
    </source>
</evidence>
<evidence type="ECO:0000256" key="15">
    <source>
        <dbReference type="ARBA" id="ARBA00034249"/>
    </source>
</evidence>
<dbReference type="Gene3D" id="3.90.1480.20">
    <property type="entry name" value="Glycosyl transferase family 29"/>
    <property type="match status" value="1"/>
</dbReference>
<dbReference type="EC" id="2.4.3.1" evidence="16"/>
<evidence type="ECO:0000256" key="1">
    <source>
        <dbReference type="ARBA" id="ARBA00004447"/>
    </source>
</evidence>
<keyword evidence="10 21" id="KW-1133">Transmembrane helix</keyword>
<evidence type="ECO:0000256" key="20">
    <source>
        <dbReference type="ARBA" id="ARBA00080062"/>
    </source>
</evidence>
<evidence type="ECO:0000256" key="13">
    <source>
        <dbReference type="ARBA" id="ARBA00023157"/>
    </source>
</evidence>
<keyword evidence="6" id="KW-0328">Glycosyltransferase</keyword>
<keyword evidence="23" id="KW-1185">Reference proteome</keyword>
<proteinExistence type="inferred from homology"/>
<protein>
    <recommendedName>
        <fullName evidence="17">Beta-galactoside alpha-2,6-sialyltransferase 1</fullName>
        <ecNumber evidence="16">2.4.3.1</ecNumber>
    </recommendedName>
    <alternativeName>
        <fullName evidence="20">CMP-N-acetylneuraminate-beta-galactosamide-alpha-2,6-sialyltransferase 1</fullName>
    </alternativeName>
    <alternativeName>
        <fullName evidence="19">ST6Gal I</fullName>
    </alternativeName>
    <alternativeName>
        <fullName evidence="18">Sialyltransferase 1</fullName>
    </alternativeName>
</protein>
<dbReference type="GeneID" id="113576168"/>
<dbReference type="RefSeq" id="XP_035382425.1">
    <property type="nucleotide sequence ID" value="XM_035526532.1"/>
</dbReference>
<dbReference type="GO" id="GO:0018279">
    <property type="term" value="P:protein N-linked glycosylation via asparagine"/>
    <property type="evidence" value="ECO:0007669"/>
    <property type="project" value="TreeGrafter"/>
</dbReference>
<dbReference type="Pfam" id="PF00777">
    <property type="entry name" value="Glyco_transf_29"/>
    <property type="match status" value="1"/>
</dbReference>
<dbReference type="GeneTree" id="ENSGT00940000157053"/>
<evidence type="ECO:0000256" key="16">
    <source>
        <dbReference type="ARBA" id="ARBA00034329"/>
    </source>
</evidence>
<evidence type="ECO:0000313" key="22">
    <source>
        <dbReference type="Ensembl" id="ENSEEEP00000060580.1"/>
    </source>
</evidence>
<dbReference type="RefSeq" id="XP_035382424.1">
    <property type="nucleotide sequence ID" value="XM_035526531.1"/>
</dbReference>
<keyword evidence="7" id="KW-0808">Transferase</keyword>
<dbReference type="AlphaFoldDB" id="A0AAY5EUZ8"/>
<evidence type="ECO:0000256" key="19">
    <source>
        <dbReference type="ARBA" id="ARBA00076676"/>
    </source>
</evidence>
<reference evidence="22 23" key="1">
    <citation type="submission" date="2020-05" db="EMBL/GenBank/DDBJ databases">
        <title>Electrophorus electricus (electric eel) genome, fEleEle1, primary haplotype.</title>
        <authorList>
            <person name="Myers G."/>
            <person name="Meyer A."/>
            <person name="Fedrigo O."/>
            <person name="Formenti G."/>
            <person name="Rhie A."/>
            <person name="Tracey A."/>
            <person name="Sims Y."/>
            <person name="Jarvis E.D."/>
        </authorList>
    </citation>
    <scope>NUCLEOTIDE SEQUENCE [LARGE SCALE GENOMIC DNA]</scope>
</reference>
<evidence type="ECO:0000256" key="5">
    <source>
        <dbReference type="ARBA" id="ARBA00022525"/>
    </source>
</evidence>
<evidence type="ECO:0000256" key="9">
    <source>
        <dbReference type="ARBA" id="ARBA00022968"/>
    </source>
</evidence>
<gene>
    <name evidence="22" type="primary">LOC113576168</name>
</gene>
<evidence type="ECO:0000256" key="21">
    <source>
        <dbReference type="SAM" id="Phobius"/>
    </source>
</evidence>
<evidence type="ECO:0000256" key="2">
    <source>
        <dbReference type="ARBA" id="ARBA00004613"/>
    </source>
</evidence>
<dbReference type="GO" id="GO:0032580">
    <property type="term" value="C:Golgi cisterna membrane"/>
    <property type="evidence" value="ECO:0007669"/>
    <property type="project" value="UniProtKB-SubCell"/>
</dbReference>
<reference evidence="22" key="2">
    <citation type="submission" date="2025-08" db="UniProtKB">
        <authorList>
            <consortium name="Ensembl"/>
        </authorList>
    </citation>
    <scope>IDENTIFICATION</scope>
</reference>
<dbReference type="FunFam" id="3.90.1480.20:FF:000012">
    <property type="entry name" value="ST6 beta-galactoside alpha-2,6-sialyltransferase 1"/>
    <property type="match status" value="1"/>
</dbReference>
<comment type="subcellular location">
    <subcellularLocation>
        <location evidence="1">Golgi apparatus</location>
        <location evidence="1">Golgi stack membrane</location>
        <topology evidence="1">Single-pass type II membrane protein</topology>
    </subcellularLocation>
    <subcellularLocation>
        <location evidence="2">Secreted</location>
    </subcellularLocation>
</comment>
<keyword evidence="11" id="KW-0333">Golgi apparatus</keyword>
<comment type="pathway">
    <text evidence="3">Protein modification; protein glycosylation.</text>
</comment>
<keyword evidence="12 21" id="KW-0472">Membrane</keyword>
<evidence type="ECO:0000256" key="17">
    <source>
        <dbReference type="ARBA" id="ARBA00069321"/>
    </source>
</evidence>
<name>A0AAY5EUZ8_ELEEL</name>
<keyword evidence="9" id="KW-0735">Signal-anchor</keyword>
<organism evidence="22 23">
    <name type="scientific">Electrophorus electricus</name>
    <name type="common">Electric eel</name>
    <name type="synonym">Gymnotus electricus</name>
    <dbReference type="NCBI Taxonomy" id="8005"/>
    <lineage>
        <taxon>Eukaryota</taxon>
        <taxon>Metazoa</taxon>
        <taxon>Chordata</taxon>
        <taxon>Craniata</taxon>
        <taxon>Vertebrata</taxon>
        <taxon>Euteleostomi</taxon>
        <taxon>Actinopterygii</taxon>
        <taxon>Neopterygii</taxon>
        <taxon>Teleostei</taxon>
        <taxon>Ostariophysi</taxon>
        <taxon>Gymnotiformes</taxon>
        <taxon>Gymnotoidei</taxon>
        <taxon>Gymnotidae</taxon>
        <taxon>Electrophorus</taxon>
    </lineage>
</organism>
<reference evidence="22" key="3">
    <citation type="submission" date="2025-09" db="UniProtKB">
        <authorList>
            <consortium name="Ensembl"/>
        </authorList>
    </citation>
    <scope>IDENTIFICATION</scope>
</reference>
<evidence type="ECO:0000256" key="14">
    <source>
        <dbReference type="ARBA" id="ARBA00023180"/>
    </source>
</evidence>
<feature type="transmembrane region" description="Helical" evidence="21">
    <location>
        <begin position="7"/>
        <end position="27"/>
    </location>
</feature>
<evidence type="ECO:0000256" key="10">
    <source>
        <dbReference type="ARBA" id="ARBA00022989"/>
    </source>
</evidence>
<evidence type="ECO:0000313" key="23">
    <source>
        <dbReference type="Proteomes" id="UP000314983"/>
    </source>
</evidence>
<dbReference type="PANTHER" id="PTHR46059:SF2">
    <property type="entry name" value="BETA-GALACTOSIDE ALPHA-2,6-SIALYLTRANSFERASE 1"/>
    <property type="match status" value="1"/>
</dbReference>
<dbReference type="InterPro" id="IPR038578">
    <property type="entry name" value="GT29-like_sf"/>
</dbReference>
<dbReference type="GO" id="GO:0097503">
    <property type="term" value="P:sialylation"/>
    <property type="evidence" value="ECO:0007669"/>
    <property type="project" value="TreeGrafter"/>
</dbReference>
<sequence>MKSTLPIMYIVSVLIVISCLVYFIIYWNSFSVSLEHNPIPEAVKYAIKIYWEKNKFGVFRKVNQCHRRNKGLSELMCELKCRVPLSTLKLGDRPFSGERWESSLPIQSLQVTLGALKTCAVVMSAGAIKGSSLGAEIDSHDAVLRFNSAPTEGYTKDVGTKTTLRLVNSQLIMSEKADFLNDPQYSTGVLIMWDPAPYSRNLDEWYKKPDFNFHERYHEYRRLHPEQPFYILSPSMQWDLWDVIQENSPIDIQPNPPSSGMLGIIVMMNLCQQISVYEFLSSSRKTALCHYYEEEYNWQCTTGHYHPLIFEKRLVQHMNRGSKFDLVTFGKVTLDGYSLHTC</sequence>
<dbReference type="GO" id="GO:0003835">
    <property type="term" value="F:beta-galactoside alpha-2,6-sialyltransferase activity"/>
    <property type="evidence" value="ECO:0007669"/>
    <property type="project" value="UniProtKB-EC"/>
</dbReference>
<evidence type="ECO:0000256" key="7">
    <source>
        <dbReference type="ARBA" id="ARBA00022679"/>
    </source>
</evidence>
<evidence type="ECO:0000256" key="11">
    <source>
        <dbReference type="ARBA" id="ARBA00023034"/>
    </source>
</evidence>
<dbReference type="InterPro" id="IPR001675">
    <property type="entry name" value="Glyco_trans_29"/>
</dbReference>